<evidence type="ECO:0000313" key="4">
    <source>
        <dbReference type="Proteomes" id="UP000014160"/>
    </source>
</evidence>
<dbReference type="HOGENOM" id="CLU_2733802_0_0_9"/>
<dbReference type="EMBL" id="ASWH01000001">
    <property type="protein sequence ID" value="EOW82960.1"/>
    <property type="molecule type" value="Genomic_DNA"/>
</dbReference>
<name>R2VIM6_9ENTE</name>
<evidence type="ECO:0000313" key="3">
    <source>
        <dbReference type="Proteomes" id="UP000013750"/>
    </source>
</evidence>
<sequence length="71" mass="8176">MNIMEEYNVLIETQEEQLFLFPIKAESYKHANALVMRESARHDFLEGVEISIVGVFRKGSPVNLLEDTYGD</sequence>
<evidence type="ECO:0000313" key="2">
    <source>
        <dbReference type="EMBL" id="EOW82960.1"/>
    </source>
</evidence>
<organism evidence="1 3">
    <name type="scientific">Enterococcus gilvus ATCC BAA-350</name>
    <dbReference type="NCBI Taxonomy" id="1158614"/>
    <lineage>
        <taxon>Bacteria</taxon>
        <taxon>Bacillati</taxon>
        <taxon>Bacillota</taxon>
        <taxon>Bacilli</taxon>
        <taxon>Lactobacillales</taxon>
        <taxon>Enterococcaceae</taxon>
        <taxon>Enterococcus</taxon>
    </lineage>
</organism>
<dbReference type="AlphaFoldDB" id="R2VIM6"/>
<accession>R2VIM6</accession>
<dbReference type="Proteomes" id="UP000013750">
    <property type="component" value="Unassembled WGS sequence"/>
</dbReference>
<dbReference type="EMBL" id="AJDQ01000006">
    <property type="protein sequence ID" value="EOI57466.1"/>
    <property type="molecule type" value="Genomic_DNA"/>
</dbReference>
<dbReference type="Proteomes" id="UP000014160">
    <property type="component" value="Unassembled WGS sequence"/>
</dbReference>
<gene>
    <name evidence="2" type="ORF">I592_02284</name>
    <name evidence="1" type="ORF">UKC_01683</name>
</gene>
<dbReference type="PATRIC" id="fig|1158614.3.peg.1690"/>
<keyword evidence="4" id="KW-1185">Reference proteome</keyword>
<protein>
    <submittedName>
        <fullName evidence="1">Uncharacterized protein</fullName>
    </submittedName>
</protein>
<reference evidence="1 3" key="1">
    <citation type="submission" date="2013-02" db="EMBL/GenBank/DDBJ databases">
        <title>The Genome Sequence of Enterococcus gilvus ATCC BAA-350.</title>
        <authorList>
            <consortium name="The Broad Institute Genome Sequencing Platform"/>
            <consortium name="The Broad Institute Genome Sequencing Center for Infectious Disease"/>
            <person name="Earl A.M."/>
            <person name="Gilmore M.S."/>
            <person name="Lebreton F."/>
            <person name="Walker B."/>
            <person name="Young S.K."/>
            <person name="Zeng Q."/>
            <person name="Gargeya S."/>
            <person name="Fitzgerald M."/>
            <person name="Haas B."/>
            <person name="Abouelleil A."/>
            <person name="Alvarado L."/>
            <person name="Arachchi H.M."/>
            <person name="Berlin A.M."/>
            <person name="Chapman S.B."/>
            <person name="Dewar J."/>
            <person name="Goldberg J."/>
            <person name="Griggs A."/>
            <person name="Gujja S."/>
            <person name="Hansen M."/>
            <person name="Howarth C."/>
            <person name="Imamovic A."/>
            <person name="Larimer J."/>
            <person name="McCowan C."/>
            <person name="Murphy C."/>
            <person name="Neiman D."/>
            <person name="Pearson M."/>
            <person name="Priest M."/>
            <person name="Roberts A."/>
            <person name="Saif S."/>
            <person name="Shea T."/>
            <person name="Sisk P."/>
            <person name="Sykes S."/>
            <person name="Wortman J."/>
            <person name="Nusbaum C."/>
            <person name="Birren B."/>
        </authorList>
    </citation>
    <scope>NUCLEOTIDE SEQUENCE [LARGE SCALE GENOMIC DNA]</scope>
    <source>
        <strain evidence="1 3">ATCC BAA-350</strain>
    </source>
</reference>
<comment type="caution">
    <text evidence="1">The sequence shown here is derived from an EMBL/GenBank/DDBJ whole genome shotgun (WGS) entry which is preliminary data.</text>
</comment>
<proteinExistence type="predicted"/>
<reference evidence="2 4" key="2">
    <citation type="submission" date="2013-03" db="EMBL/GenBank/DDBJ databases">
        <title>The Genome Sequence of Enterococcus gilvus ATCC BAA-350 (PacBio/Illumina hybrid assembly).</title>
        <authorList>
            <consortium name="The Broad Institute Genomics Platform"/>
            <consortium name="The Broad Institute Genome Sequencing Center for Infectious Disease"/>
            <person name="Earl A."/>
            <person name="Russ C."/>
            <person name="Gilmore M."/>
            <person name="Surin D."/>
            <person name="Walker B."/>
            <person name="Young S."/>
            <person name="Zeng Q."/>
            <person name="Gargeya S."/>
            <person name="Fitzgerald M."/>
            <person name="Haas B."/>
            <person name="Abouelleil A."/>
            <person name="Allen A.W."/>
            <person name="Alvarado L."/>
            <person name="Arachchi H.M."/>
            <person name="Berlin A.M."/>
            <person name="Chapman S.B."/>
            <person name="Gainer-Dewar J."/>
            <person name="Goldberg J."/>
            <person name="Griggs A."/>
            <person name="Gujja S."/>
            <person name="Hansen M."/>
            <person name="Howarth C."/>
            <person name="Imamovic A."/>
            <person name="Ireland A."/>
            <person name="Larimer J."/>
            <person name="McCowan C."/>
            <person name="Murphy C."/>
            <person name="Pearson M."/>
            <person name="Poon T.W."/>
            <person name="Priest M."/>
            <person name="Roberts A."/>
            <person name="Saif S."/>
            <person name="Shea T."/>
            <person name="Sisk P."/>
            <person name="Sykes S."/>
            <person name="Wortman J."/>
            <person name="Nusbaum C."/>
            <person name="Birren B."/>
        </authorList>
    </citation>
    <scope>NUCLEOTIDE SEQUENCE [LARGE SCALE GENOMIC DNA]</scope>
    <source>
        <strain evidence="2 4">ATCC BAA-350</strain>
    </source>
</reference>
<evidence type="ECO:0000313" key="1">
    <source>
        <dbReference type="EMBL" id="EOI57466.1"/>
    </source>
</evidence>